<proteinExistence type="predicted"/>
<evidence type="ECO:0000313" key="1">
    <source>
        <dbReference type="EMBL" id="MBL1100146.1"/>
    </source>
</evidence>
<keyword evidence="2" id="KW-1185">Reference proteome</keyword>
<accession>A0ABS1NJ63</accession>
<evidence type="ECO:0008006" key="3">
    <source>
        <dbReference type="Google" id="ProtNLM"/>
    </source>
</evidence>
<name>A0ABS1NJ63_9ACTN</name>
<sequence length="117" mass="13551">MTQYTRLTYNGRRLWTSGGRRRAARGLQLAAEHVLAESKKEVPLDEGTLERSGTATVDEATLSGAVSYDTVYARRQHEELTWRHAPGRKAKYLEDPMNRERERVLQIIAAEIRRWLR</sequence>
<evidence type="ECO:0000313" key="2">
    <source>
        <dbReference type="Proteomes" id="UP000634229"/>
    </source>
</evidence>
<dbReference type="EMBL" id="JAERRF010000017">
    <property type="protein sequence ID" value="MBL1100146.1"/>
    <property type="molecule type" value="Genomic_DNA"/>
</dbReference>
<dbReference type="Proteomes" id="UP000634229">
    <property type="component" value="Unassembled WGS sequence"/>
</dbReference>
<protein>
    <recommendedName>
        <fullName evidence="3">HK97 gp10 family phage protein</fullName>
    </recommendedName>
</protein>
<reference evidence="1 2" key="1">
    <citation type="submission" date="2021-01" db="EMBL/GenBank/DDBJ databases">
        <title>WGS of actinomycetes isolated from Thailand.</title>
        <authorList>
            <person name="Thawai C."/>
        </authorList>
    </citation>
    <scope>NUCLEOTIDE SEQUENCE [LARGE SCALE GENOMIC DNA]</scope>
    <source>
        <strain evidence="1 2">CA1R205</strain>
    </source>
</reference>
<dbReference type="RefSeq" id="WP_201877827.1">
    <property type="nucleotide sequence ID" value="NZ_JAERRF010000017.1"/>
</dbReference>
<gene>
    <name evidence="1" type="ORF">JK363_26430</name>
</gene>
<organism evidence="1 2">
    <name type="scientific">Streptomyces coffeae</name>
    <dbReference type="NCBI Taxonomy" id="621382"/>
    <lineage>
        <taxon>Bacteria</taxon>
        <taxon>Bacillati</taxon>
        <taxon>Actinomycetota</taxon>
        <taxon>Actinomycetes</taxon>
        <taxon>Kitasatosporales</taxon>
        <taxon>Streptomycetaceae</taxon>
        <taxon>Streptomyces</taxon>
    </lineage>
</organism>
<comment type="caution">
    <text evidence="1">The sequence shown here is derived from an EMBL/GenBank/DDBJ whole genome shotgun (WGS) entry which is preliminary data.</text>
</comment>